<keyword evidence="2" id="KW-1185">Reference proteome</keyword>
<gene>
    <name evidence="1" type="ORF">HPB48_011987</name>
</gene>
<dbReference type="AlphaFoldDB" id="A0A9J6H6A9"/>
<dbReference type="VEuPathDB" id="VectorBase:HLOH_063374"/>
<evidence type="ECO:0000313" key="1">
    <source>
        <dbReference type="EMBL" id="KAH9382561.1"/>
    </source>
</evidence>
<organism evidence="1 2">
    <name type="scientific">Haemaphysalis longicornis</name>
    <name type="common">Bush tick</name>
    <dbReference type="NCBI Taxonomy" id="44386"/>
    <lineage>
        <taxon>Eukaryota</taxon>
        <taxon>Metazoa</taxon>
        <taxon>Ecdysozoa</taxon>
        <taxon>Arthropoda</taxon>
        <taxon>Chelicerata</taxon>
        <taxon>Arachnida</taxon>
        <taxon>Acari</taxon>
        <taxon>Parasitiformes</taxon>
        <taxon>Ixodida</taxon>
        <taxon>Ixodoidea</taxon>
        <taxon>Ixodidae</taxon>
        <taxon>Haemaphysalinae</taxon>
        <taxon>Haemaphysalis</taxon>
    </lineage>
</organism>
<name>A0A9J6H6A9_HAELO</name>
<dbReference type="Proteomes" id="UP000821853">
    <property type="component" value="Chromosome 9"/>
</dbReference>
<sequence length="83" mass="9527">MNSELGNTVEEILEAHRIGQFERLKTSHTGRETLKRLGYRVHDTMQATTHEIPDCISRALKVAPIPKKMNPTLHYGSRLDRCQ</sequence>
<proteinExistence type="predicted"/>
<comment type="caution">
    <text evidence="1">The sequence shown here is derived from an EMBL/GenBank/DDBJ whole genome shotgun (WGS) entry which is preliminary data.</text>
</comment>
<dbReference type="EMBL" id="JABSTR010000011">
    <property type="protein sequence ID" value="KAH9382561.1"/>
    <property type="molecule type" value="Genomic_DNA"/>
</dbReference>
<protein>
    <submittedName>
        <fullName evidence="1">Uncharacterized protein</fullName>
    </submittedName>
</protein>
<evidence type="ECO:0000313" key="2">
    <source>
        <dbReference type="Proteomes" id="UP000821853"/>
    </source>
</evidence>
<reference evidence="1 2" key="1">
    <citation type="journal article" date="2020" name="Cell">
        <title>Large-Scale Comparative Analyses of Tick Genomes Elucidate Their Genetic Diversity and Vector Capacities.</title>
        <authorList>
            <consortium name="Tick Genome and Microbiome Consortium (TIGMIC)"/>
            <person name="Jia N."/>
            <person name="Wang J."/>
            <person name="Shi W."/>
            <person name="Du L."/>
            <person name="Sun Y."/>
            <person name="Zhan W."/>
            <person name="Jiang J.F."/>
            <person name="Wang Q."/>
            <person name="Zhang B."/>
            <person name="Ji P."/>
            <person name="Bell-Sakyi L."/>
            <person name="Cui X.M."/>
            <person name="Yuan T.T."/>
            <person name="Jiang B.G."/>
            <person name="Yang W.F."/>
            <person name="Lam T.T."/>
            <person name="Chang Q.C."/>
            <person name="Ding S.J."/>
            <person name="Wang X.J."/>
            <person name="Zhu J.G."/>
            <person name="Ruan X.D."/>
            <person name="Zhao L."/>
            <person name="Wei J.T."/>
            <person name="Ye R.Z."/>
            <person name="Que T.C."/>
            <person name="Du C.H."/>
            <person name="Zhou Y.H."/>
            <person name="Cheng J.X."/>
            <person name="Dai P.F."/>
            <person name="Guo W.B."/>
            <person name="Han X.H."/>
            <person name="Huang E.J."/>
            <person name="Li L.F."/>
            <person name="Wei W."/>
            <person name="Gao Y.C."/>
            <person name="Liu J.Z."/>
            <person name="Shao H.Z."/>
            <person name="Wang X."/>
            <person name="Wang C.C."/>
            <person name="Yang T.C."/>
            <person name="Huo Q.B."/>
            <person name="Li W."/>
            <person name="Chen H.Y."/>
            <person name="Chen S.E."/>
            <person name="Zhou L.G."/>
            <person name="Ni X.B."/>
            <person name="Tian J.H."/>
            <person name="Sheng Y."/>
            <person name="Liu T."/>
            <person name="Pan Y.S."/>
            <person name="Xia L.Y."/>
            <person name="Li J."/>
            <person name="Zhao F."/>
            <person name="Cao W.C."/>
        </authorList>
    </citation>
    <scope>NUCLEOTIDE SEQUENCE [LARGE SCALE GENOMIC DNA]</scope>
    <source>
        <strain evidence="1">HaeL-2018</strain>
    </source>
</reference>
<accession>A0A9J6H6A9</accession>